<dbReference type="RefSeq" id="WP_156242686.1">
    <property type="nucleotide sequence ID" value="NZ_BAAAZL010000004.1"/>
</dbReference>
<organism evidence="1 2">
    <name type="scientific">Microbacterium oryzae</name>
    <dbReference type="NCBI Taxonomy" id="743009"/>
    <lineage>
        <taxon>Bacteria</taxon>
        <taxon>Bacillati</taxon>
        <taxon>Actinomycetota</taxon>
        <taxon>Actinomycetes</taxon>
        <taxon>Micrococcales</taxon>
        <taxon>Microbacteriaceae</taxon>
        <taxon>Microbacterium</taxon>
    </lineage>
</organism>
<proteinExistence type="predicted"/>
<sequence>MDHQRSTTTELAMPDVMQATRGELRNLERYRSIYYGTAREWKWNTAAMTLSEDPDEAAETIGRELAMLMSGDFLPVMAEQPVISVGDRQYLIERPLVTSHRSIRVDPNFDSETVSPGVTISLVPGADDGVVTTALVDWSPDAPSIFG</sequence>
<dbReference type="AlphaFoldDB" id="A0A6I6DVR0"/>
<dbReference type="OrthoDB" id="4202952at2"/>
<keyword evidence="2" id="KW-1185">Reference proteome</keyword>
<name>A0A6I6DVR0_9MICO</name>
<protein>
    <submittedName>
        <fullName evidence="1">Uncharacterized protein</fullName>
    </submittedName>
</protein>
<reference evidence="1 2" key="1">
    <citation type="submission" date="2018-09" db="EMBL/GenBank/DDBJ databases">
        <title>Whole genome sequencing of Microbacterium oryzae strain MB-10T.</title>
        <authorList>
            <person name="Das S.K."/>
        </authorList>
    </citation>
    <scope>NUCLEOTIDE SEQUENCE [LARGE SCALE GENOMIC DNA]</scope>
    <source>
        <strain evidence="1 2">MB-10</strain>
    </source>
</reference>
<dbReference type="EMBL" id="CP032550">
    <property type="protein sequence ID" value="QGU28176.1"/>
    <property type="molecule type" value="Genomic_DNA"/>
</dbReference>
<gene>
    <name evidence="1" type="ORF">D7D94_11175</name>
</gene>
<evidence type="ECO:0000313" key="1">
    <source>
        <dbReference type="EMBL" id="QGU28176.1"/>
    </source>
</evidence>
<dbReference type="Proteomes" id="UP000422989">
    <property type="component" value="Chromosome"/>
</dbReference>
<dbReference type="KEGG" id="moj:D7D94_11175"/>
<accession>A0A6I6DVR0</accession>
<evidence type="ECO:0000313" key="2">
    <source>
        <dbReference type="Proteomes" id="UP000422989"/>
    </source>
</evidence>